<evidence type="ECO:0000256" key="1">
    <source>
        <dbReference type="SAM" id="MobiDB-lite"/>
    </source>
</evidence>
<name>A0A9W4J1H3_9EURO</name>
<dbReference type="EMBL" id="CAJVPG010000210">
    <property type="protein sequence ID" value="CAG8373228.1"/>
    <property type="molecule type" value="Genomic_DNA"/>
</dbReference>
<dbReference type="OrthoDB" id="285219at2759"/>
<evidence type="ECO:0000313" key="3">
    <source>
        <dbReference type="EMBL" id="CAG8373228.1"/>
    </source>
</evidence>
<reference evidence="3" key="1">
    <citation type="submission" date="2021-07" db="EMBL/GenBank/DDBJ databases">
        <authorList>
            <person name="Branca A.L. A."/>
        </authorList>
    </citation>
    <scope>NUCLEOTIDE SEQUENCE</scope>
</reference>
<comment type="caution">
    <text evidence="3">The sequence shown here is derived from an EMBL/GenBank/DDBJ whole genome shotgun (WGS) entry which is preliminary data.</text>
</comment>
<evidence type="ECO:0000259" key="2">
    <source>
        <dbReference type="Pfam" id="PF19026"/>
    </source>
</evidence>
<feature type="region of interest" description="Disordered" evidence="1">
    <location>
        <begin position="26"/>
        <end position="53"/>
    </location>
</feature>
<dbReference type="GO" id="GO:0043066">
    <property type="term" value="P:negative regulation of apoptotic process"/>
    <property type="evidence" value="ECO:0007669"/>
    <property type="project" value="TreeGrafter"/>
</dbReference>
<dbReference type="PANTHER" id="PTHR31184">
    <property type="entry name" value="HUNTINGTIN-INTERACTING PROTEIN K FAMILY MEMBER"/>
    <property type="match status" value="1"/>
</dbReference>
<dbReference type="PANTHER" id="PTHR31184:SF2">
    <property type="entry name" value="HUNTINGTIN-INTERACTING PROTEIN K"/>
    <property type="match status" value="1"/>
</dbReference>
<dbReference type="AlphaFoldDB" id="A0A9W4J1H3"/>
<protein>
    <recommendedName>
        <fullName evidence="2">Nascent polypeptide-associated complex subunit alpha-like UBA domain-containing protein</fullName>
    </recommendedName>
</protein>
<dbReference type="GO" id="GO:0050821">
    <property type="term" value="P:protein stabilization"/>
    <property type="evidence" value="ECO:0007669"/>
    <property type="project" value="TreeGrafter"/>
</dbReference>
<dbReference type="Proteomes" id="UP001152649">
    <property type="component" value="Unassembled WGS sequence"/>
</dbReference>
<dbReference type="InterPro" id="IPR052617">
    <property type="entry name" value="Huntingtin-int_K"/>
</dbReference>
<organism evidence="3 4">
    <name type="scientific">Penicillium salamii</name>
    <dbReference type="NCBI Taxonomy" id="1612424"/>
    <lineage>
        <taxon>Eukaryota</taxon>
        <taxon>Fungi</taxon>
        <taxon>Dikarya</taxon>
        <taxon>Ascomycota</taxon>
        <taxon>Pezizomycotina</taxon>
        <taxon>Eurotiomycetes</taxon>
        <taxon>Eurotiomycetidae</taxon>
        <taxon>Eurotiales</taxon>
        <taxon>Aspergillaceae</taxon>
        <taxon>Penicillium</taxon>
    </lineage>
</organism>
<dbReference type="Gene3D" id="1.10.8.10">
    <property type="entry name" value="DNA helicase RuvA subunit, C-terminal domain"/>
    <property type="match status" value="1"/>
</dbReference>
<keyword evidence="4" id="KW-1185">Reference proteome</keyword>
<gene>
    <name evidence="3" type="ORF">PSALAMII_LOCUS4948</name>
</gene>
<dbReference type="InterPro" id="IPR044034">
    <property type="entry name" value="NAC-like_UBA"/>
</dbReference>
<dbReference type="InterPro" id="IPR038922">
    <property type="entry name" value="HYPK_UBA"/>
</dbReference>
<dbReference type="Pfam" id="PF19026">
    <property type="entry name" value="UBA_HYPK"/>
    <property type="match status" value="1"/>
</dbReference>
<feature type="domain" description="Nascent polypeptide-associated complex subunit alpha-like UBA" evidence="2">
    <location>
        <begin position="112"/>
        <end position="152"/>
    </location>
</feature>
<accession>A0A9W4J1H3</accession>
<sequence>MSALCQIGVTSKQHLLFDISPNMSDPIPSATADPDSDHAAHANAEDRKAAATLSSLNVNEITTEGVSDGANTNQDALGKAMSRLEIVGGQGQNTKGTNVQKSDGEVAKKKVVKVAAADVALLVDQLELSRIKATELLKAHDGDVVKAMKAFIAPSFRA</sequence>
<feature type="compositionally biased region" description="Basic and acidic residues" evidence="1">
    <location>
        <begin position="35"/>
        <end position="49"/>
    </location>
</feature>
<proteinExistence type="predicted"/>
<evidence type="ECO:0000313" key="4">
    <source>
        <dbReference type="Proteomes" id="UP001152649"/>
    </source>
</evidence>
<dbReference type="CDD" id="cd14361">
    <property type="entry name" value="UBA_HYPK"/>
    <property type="match status" value="1"/>
</dbReference>